<dbReference type="GO" id="GO:0006355">
    <property type="term" value="P:regulation of DNA-templated transcription"/>
    <property type="evidence" value="ECO:0007669"/>
    <property type="project" value="InterPro"/>
</dbReference>
<dbReference type="SMART" id="SM00382">
    <property type="entry name" value="AAA"/>
    <property type="match status" value="1"/>
</dbReference>
<dbReference type="SMART" id="SM00091">
    <property type="entry name" value="PAS"/>
    <property type="match status" value="2"/>
</dbReference>
<keyword evidence="1" id="KW-0547">Nucleotide-binding</keyword>
<dbReference type="NCBIfam" id="TIGR00229">
    <property type="entry name" value="sensory_box"/>
    <property type="match status" value="1"/>
</dbReference>
<evidence type="ECO:0000259" key="6">
    <source>
        <dbReference type="PROSITE" id="PS50045"/>
    </source>
</evidence>
<feature type="domain" description="Sigma-54 factor interaction" evidence="6">
    <location>
        <begin position="441"/>
        <end position="667"/>
    </location>
</feature>
<dbReference type="InterPro" id="IPR027417">
    <property type="entry name" value="P-loop_NTPase"/>
</dbReference>
<dbReference type="InterPro" id="IPR013656">
    <property type="entry name" value="PAS_4"/>
</dbReference>
<keyword evidence="3" id="KW-0805">Transcription regulation</keyword>
<sequence length="749" mass="85414">MDEESEPIFRTDEEDTHRTDTSSGLTNLFTKEVTASGSFRIREVHRTSFGKLLQALPLPAILIDSATRILFANEGCARFTPNYHRIIGQSYSDLFPDSQEAQQCFERVYRHRKMESWVGTLRIANVDRWVRAHLRSVRLGEGRLLLLLVEDLTLERERLFLNEKFRKLFNIFPAGIAEFVLSEPVPRKLPEAELLASIMNAEVSGGNDQFGRLHGFSGIEELRGVRLRRFVPVESDFERLFMRWVRNHCSFLSSETSEFSKDQGLRRFEIDLIAGFRNTMLESFWLIKRDLTARISAEHALRETEERFRALFENTPDIIFIKDSELRYTHVNPAMERILELPASRIIGRTATELFGRENDDLMKDVELRVLNGEIVDEIVTFPMKGMKTTFHMIEAPMRDNYGNIIGLCGITRDITDRQMAEEKFRGGSGRNRVAAPDYPSASMRSALSLALQAAVTDSTVLLTGETGTGKDYMAKFIHDNSRRAFGPFFSINCAAVSSELAESELFGHEAGAFTGAVRKKRGLLELADGGTLLLNEIGELSLLLQAKLLTFLDTRSFTRVGGEKNISINARLLAATNRDLRQEVQAGRFRGDLFFRLNVLSICLPPLRKRMEDLSILVKEILEDIAREIRLPEIPTLDEHTMASLAKYHWPGNVRELRNVLERAAILSKHEKISLSTVGLYSQEEDWTYAVSFPKKRSLQDLTNDFRKAMVLEALRRSKGKRQEAARLLGITRYSLKHYMKVYGLGDE</sequence>
<evidence type="ECO:0000313" key="10">
    <source>
        <dbReference type="Proteomes" id="UP000006055"/>
    </source>
</evidence>
<dbReference type="GO" id="GO:0005524">
    <property type="term" value="F:ATP binding"/>
    <property type="evidence" value="ECO:0007669"/>
    <property type="project" value="UniProtKB-KW"/>
</dbReference>
<dbReference type="InterPro" id="IPR009057">
    <property type="entry name" value="Homeodomain-like_sf"/>
</dbReference>
<protein>
    <submittedName>
        <fullName evidence="9">PAS domain S-box</fullName>
    </submittedName>
</protein>
<evidence type="ECO:0000256" key="1">
    <source>
        <dbReference type="ARBA" id="ARBA00022741"/>
    </source>
</evidence>
<accession>I4C0P1</accession>
<dbReference type="SUPFAM" id="SSF55785">
    <property type="entry name" value="PYP-like sensor domain (PAS domain)"/>
    <property type="match status" value="2"/>
</dbReference>
<dbReference type="Pfam" id="PF25601">
    <property type="entry name" value="AAA_lid_14"/>
    <property type="match status" value="1"/>
</dbReference>
<dbReference type="PRINTS" id="PR01590">
    <property type="entry name" value="HTHFIS"/>
</dbReference>
<dbReference type="InterPro" id="IPR058031">
    <property type="entry name" value="AAA_lid_NorR"/>
</dbReference>
<proteinExistence type="predicted"/>
<evidence type="ECO:0000259" key="7">
    <source>
        <dbReference type="PROSITE" id="PS50112"/>
    </source>
</evidence>
<dbReference type="InterPro" id="IPR002078">
    <property type="entry name" value="Sigma_54_int"/>
</dbReference>
<dbReference type="InterPro" id="IPR002197">
    <property type="entry name" value="HTH_Fis"/>
</dbReference>
<reference evidence="10" key="1">
    <citation type="submission" date="2012-06" db="EMBL/GenBank/DDBJ databases">
        <title>Complete sequence of chromosome of Desulfomonile tiedjei DSM 6799.</title>
        <authorList>
            <person name="Lucas S."/>
            <person name="Copeland A."/>
            <person name="Lapidus A."/>
            <person name="Glavina del Rio T."/>
            <person name="Dalin E."/>
            <person name="Tice H."/>
            <person name="Bruce D."/>
            <person name="Goodwin L."/>
            <person name="Pitluck S."/>
            <person name="Peters L."/>
            <person name="Ovchinnikova G."/>
            <person name="Zeytun A."/>
            <person name="Lu M."/>
            <person name="Kyrpides N."/>
            <person name="Mavromatis K."/>
            <person name="Ivanova N."/>
            <person name="Brettin T."/>
            <person name="Detter J.C."/>
            <person name="Han C."/>
            <person name="Larimer F."/>
            <person name="Land M."/>
            <person name="Hauser L."/>
            <person name="Markowitz V."/>
            <person name="Cheng J.-F."/>
            <person name="Hugenholtz P."/>
            <person name="Woyke T."/>
            <person name="Wu D."/>
            <person name="Spring S."/>
            <person name="Schroeder M."/>
            <person name="Brambilla E."/>
            <person name="Klenk H.-P."/>
            <person name="Eisen J.A."/>
        </authorList>
    </citation>
    <scope>NUCLEOTIDE SEQUENCE [LARGE SCALE GENOMIC DNA]</scope>
    <source>
        <strain evidence="10">ATCC 49306 / DSM 6799 / DCB-1</strain>
    </source>
</reference>
<organism evidence="9 10">
    <name type="scientific">Desulfomonile tiedjei (strain ATCC 49306 / DSM 6799 / DCB-1)</name>
    <dbReference type="NCBI Taxonomy" id="706587"/>
    <lineage>
        <taxon>Bacteria</taxon>
        <taxon>Pseudomonadati</taxon>
        <taxon>Thermodesulfobacteriota</taxon>
        <taxon>Desulfomonilia</taxon>
        <taxon>Desulfomonilales</taxon>
        <taxon>Desulfomonilaceae</taxon>
        <taxon>Desulfomonile</taxon>
    </lineage>
</organism>
<dbReference type="InterPro" id="IPR035965">
    <property type="entry name" value="PAS-like_dom_sf"/>
</dbReference>
<evidence type="ECO:0000256" key="4">
    <source>
        <dbReference type="ARBA" id="ARBA00023163"/>
    </source>
</evidence>
<dbReference type="InterPro" id="IPR025944">
    <property type="entry name" value="Sigma_54_int_dom_CS"/>
</dbReference>
<dbReference type="PANTHER" id="PTHR32071">
    <property type="entry name" value="TRANSCRIPTIONAL REGULATORY PROTEIN"/>
    <property type="match status" value="1"/>
</dbReference>
<dbReference type="eggNOG" id="COG3829">
    <property type="taxonomic scope" value="Bacteria"/>
</dbReference>
<dbReference type="PROSITE" id="PS50045">
    <property type="entry name" value="SIGMA54_INTERACT_4"/>
    <property type="match status" value="1"/>
</dbReference>
<dbReference type="FunFam" id="3.40.50.300:FF:000006">
    <property type="entry name" value="DNA-binding transcriptional regulator NtrC"/>
    <property type="match status" value="1"/>
</dbReference>
<dbReference type="InterPro" id="IPR003593">
    <property type="entry name" value="AAA+_ATPase"/>
</dbReference>
<dbReference type="GO" id="GO:0043565">
    <property type="term" value="F:sequence-specific DNA binding"/>
    <property type="evidence" value="ECO:0007669"/>
    <property type="project" value="InterPro"/>
</dbReference>
<dbReference type="PANTHER" id="PTHR32071:SF121">
    <property type="entry name" value="SIGMA L-DEPENDENT TRANSCRIPTIONAL REGULATOR YQIR-RELATED"/>
    <property type="match status" value="1"/>
</dbReference>
<evidence type="ECO:0000256" key="3">
    <source>
        <dbReference type="ARBA" id="ARBA00023015"/>
    </source>
</evidence>
<dbReference type="EMBL" id="CP003360">
    <property type="protein sequence ID" value="AFM23132.1"/>
    <property type="molecule type" value="Genomic_DNA"/>
</dbReference>
<feature type="compositionally biased region" description="Basic and acidic residues" evidence="5">
    <location>
        <begin position="7"/>
        <end position="20"/>
    </location>
</feature>
<evidence type="ECO:0000259" key="8">
    <source>
        <dbReference type="PROSITE" id="PS50113"/>
    </source>
</evidence>
<dbReference type="RefSeq" id="WP_014808291.1">
    <property type="nucleotide sequence ID" value="NC_018025.1"/>
</dbReference>
<evidence type="ECO:0000256" key="2">
    <source>
        <dbReference type="ARBA" id="ARBA00022840"/>
    </source>
</evidence>
<dbReference type="Gene3D" id="1.10.8.60">
    <property type="match status" value="1"/>
</dbReference>
<gene>
    <name evidence="9" type="ordered locus">Desti_0396</name>
</gene>
<dbReference type="AlphaFoldDB" id="I4C0P1"/>
<keyword evidence="4" id="KW-0804">Transcription</keyword>
<evidence type="ECO:0000256" key="5">
    <source>
        <dbReference type="SAM" id="MobiDB-lite"/>
    </source>
</evidence>
<dbReference type="Pfam" id="PF00158">
    <property type="entry name" value="Sigma54_activat"/>
    <property type="match status" value="1"/>
</dbReference>
<dbReference type="CDD" id="cd00009">
    <property type="entry name" value="AAA"/>
    <property type="match status" value="1"/>
</dbReference>
<dbReference type="HOGENOM" id="CLU_371210_0_0_7"/>
<evidence type="ECO:0000313" key="9">
    <source>
        <dbReference type="EMBL" id="AFM23132.1"/>
    </source>
</evidence>
<dbReference type="PATRIC" id="fig|706587.4.peg.448"/>
<dbReference type="PROSITE" id="PS50112">
    <property type="entry name" value="PAS"/>
    <property type="match status" value="1"/>
</dbReference>
<dbReference type="SUPFAM" id="SSF46689">
    <property type="entry name" value="Homeodomain-like"/>
    <property type="match status" value="1"/>
</dbReference>
<dbReference type="InterPro" id="IPR000700">
    <property type="entry name" value="PAS-assoc_C"/>
</dbReference>
<dbReference type="PROSITE" id="PS00688">
    <property type="entry name" value="SIGMA54_INTERACT_3"/>
    <property type="match status" value="1"/>
</dbReference>
<dbReference type="Gene3D" id="3.40.50.300">
    <property type="entry name" value="P-loop containing nucleotide triphosphate hydrolases"/>
    <property type="match status" value="1"/>
</dbReference>
<dbReference type="Gene3D" id="3.30.450.20">
    <property type="entry name" value="PAS domain"/>
    <property type="match status" value="2"/>
</dbReference>
<dbReference type="SUPFAM" id="SSF52540">
    <property type="entry name" value="P-loop containing nucleoside triphosphate hydrolases"/>
    <property type="match status" value="1"/>
</dbReference>
<dbReference type="Proteomes" id="UP000006055">
    <property type="component" value="Chromosome"/>
</dbReference>
<dbReference type="PROSITE" id="PS00675">
    <property type="entry name" value="SIGMA54_INTERACT_1"/>
    <property type="match status" value="1"/>
</dbReference>
<dbReference type="OrthoDB" id="9761019at2"/>
<dbReference type="InterPro" id="IPR000014">
    <property type="entry name" value="PAS"/>
</dbReference>
<dbReference type="Pfam" id="PF02954">
    <property type="entry name" value="HTH_8"/>
    <property type="match status" value="1"/>
</dbReference>
<feature type="domain" description="PAC" evidence="8">
    <location>
        <begin position="364"/>
        <end position="427"/>
    </location>
</feature>
<dbReference type="Gene3D" id="1.10.10.60">
    <property type="entry name" value="Homeodomain-like"/>
    <property type="match status" value="1"/>
</dbReference>
<dbReference type="Pfam" id="PF13426">
    <property type="entry name" value="PAS_9"/>
    <property type="match status" value="1"/>
</dbReference>
<feature type="region of interest" description="Disordered" evidence="5">
    <location>
        <begin position="1"/>
        <end position="23"/>
    </location>
</feature>
<name>I4C0P1_DESTA</name>
<dbReference type="Pfam" id="PF08448">
    <property type="entry name" value="PAS_4"/>
    <property type="match status" value="1"/>
</dbReference>
<dbReference type="PROSITE" id="PS50113">
    <property type="entry name" value="PAC"/>
    <property type="match status" value="1"/>
</dbReference>
<feature type="domain" description="PAS" evidence="7">
    <location>
        <begin position="304"/>
        <end position="374"/>
    </location>
</feature>
<dbReference type="InterPro" id="IPR025662">
    <property type="entry name" value="Sigma_54_int_dom_ATP-bd_1"/>
</dbReference>
<keyword evidence="10" id="KW-1185">Reference proteome</keyword>
<dbReference type="CDD" id="cd00130">
    <property type="entry name" value="PAS"/>
    <property type="match status" value="2"/>
</dbReference>
<dbReference type="KEGG" id="dti:Desti_0396"/>
<keyword evidence="2" id="KW-0067">ATP-binding</keyword>